<dbReference type="AlphaFoldDB" id="A0A2G9YXB5"/>
<sequence length="217" mass="25857">MRNDRHIAINLRKRGKSYNKISEELNVPKSTLSVWFSNLEWSKNIKRELVRRANYIAKKRLRIINKRRRKKWEEWREEARQKAREDFPLLKNNPLFIAGLMLYWGEGDSNIKNPFRLSNTDPRMIALYTKFLTKSLNIPKENLRPTVILYPDLSEEKCLNFWVAIIGIPKSQFYKTQFIKGRHPTKRLSNGICMIACGNRQIKEKILIWIDLLSKNL</sequence>
<evidence type="ECO:0000313" key="1">
    <source>
        <dbReference type="EMBL" id="PIP23101.1"/>
    </source>
</evidence>
<dbReference type="Proteomes" id="UP000229976">
    <property type="component" value="Unassembled WGS sequence"/>
</dbReference>
<evidence type="ECO:0000313" key="2">
    <source>
        <dbReference type="Proteomes" id="UP000229976"/>
    </source>
</evidence>
<gene>
    <name evidence="1" type="ORF">COX37_00395</name>
</gene>
<reference evidence="1 2" key="1">
    <citation type="submission" date="2017-09" db="EMBL/GenBank/DDBJ databases">
        <title>Depth-based differentiation of microbial function through sediment-hosted aquifers and enrichment of novel symbionts in the deep terrestrial subsurface.</title>
        <authorList>
            <person name="Probst A.J."/>
            <person name="Ladd B."/>
            <person name="Jarett J.K."/>
            <person name="Geller-Mcgrath D.E."/>
            <person name="Sieber C.M."/>
            <person name="Emerson J.B."/>
            <person name="Anantharaman K."/>
            <person name="Thomas B.C."/>
            <person name="Malmstrom R."/>
            <person name="Stieglmeier M."/>
            <person name="Klingl A."/>
            <person name="Woyke T."/>
            <person name="Ryan C.M."/>
            <person name="Banfield J.F."/>
        </authorList>
    </citation>
    <scope>NUCLEOTIDE SEQUENCE [LARGE SCALE GENOMIC DNA]</scope>
    <source>
        <strain evidence="1">CG23_combo_of_CG06-09_8_20_14_all_39_17</strain>
    </source>
</reference>
<accession>A0A2G9YXB5</accession>
<proteinExistence type="predicted"/>
<organism evidence="1 2">
    <name type="scientific">Candidatus Nealsonbacteria bacterium CG23_combo_of_CG06-09_8_20_14_all_39_17</name>
    <dbReference type="NCBI Taxonomy" id="1974722"/>
    <lineage>
        <taxon>Bacteria</taxon>
        <taxon>Candidatus Nealsoniibacteriota</taxon>
    </lineage>
</organism>
<protein>
    <submittedName>
        <fullName evidence="1">Uncharacterized protein</fullName>
    </submittedName>
</protein>
<comment type="caution">
    <text evidence="1">The sequence shown here is derived from an EMBL/GenBank/DDBJ whole genome shotgun (WGS) entry which is preliminary data.</text>
</comment>
<name>A0A2G9YXB5_9BACT</name>
<dbReference type="EMBL" id="PCRO01000007">
    <property type="protein sequence ID" value="PIP23101.1"/>
    <property type="molecule type" value="Genomic_DNA"/>
</dbReference>